<protein>
    <submittedName>
        <fullName evidence="1">Uncharacterized protein</fullName>
    </submittedName>
</protein>
<proteinExistence type="predicted"/>
<sequence length="98" mass="10948">MEQLFLYCVLGNESKKHLGWQLIPEPEPEGQYHLGQLELMKLQFQIFLACSKKCHIVHQNAISEIPSEVGGGRRRQESCCLQGRAAAEPCLPAALVSD</sequence>
<reference evidence="1" key="1">
    <citation type="submission" date="2014-09" db="EMBL/GenBank/DDBJ databases">
        <authorList>
            <person name="Magalhaes I.L.F."/>
            <person name="Oliveira U."/>
            <person name="Santos F.R."/>
            <person name="Vidigal T.H.D.A."/>
            <person name="Brescovit A.D."/>
            <person name="Santos A.J."/>
        </authorList>
    </citation>
    <scope>NUCLEOTIDE SEQUENCE</scope>
    <source>
        <tissue evidence="1">Shoot tissue taken approximately 20 cm above the soil surface</tissue>
    </source>
</reference>
<organism evidence="1">
    <name type="scientific">Arundo donax</name>
    <name type="common">Giant reed</name>
    <name type="synonym">Donax arundinaceus</name>
    <dbReference type="NCBI Taxonomy" id="35708"/>
    <lineage>
        <taxon>Eukaryota</taxon>
        <taxon>Viridiplantae</taxon>
        <taxon>Streptophyta</taxon>
        <taxon>Embryophyta</taxon>
        <taxon>Tracheophyta</taxon>
        <taxon>Spermatophyta</taxon>
        <taxon>Magnoliopsida</taxon>
        <taxon>Liliopsida</taxon>
        <taxon>Poales</taxon>
        <taxon>Poaceae</taxon>
        <taxon>PACMAD clade</taxon>
        <taxon>Arundinoideae</taxon>
        <taxon>Arundineae</taxon>
        <taxon>Arundo</taxon>
    </lineage>
</organism>
<dbReference type="AlphaFoldDB" id="A0A0A9BDQ0"/>
<evidence type="ECO:0000313" key="1">
    <source>
        <dbReference type="EMBL" id="JAD62069.1"/>
    </source>
</evidence>
<name>A0A0A9BDQ0_ARUDO</name>
<reference evidence="1" key="2">
    <citation type="journal article" date="2015" name="Data Brief">
        <title>Shoot transcriptome of the giant reed, Arundo donax.</title>
        <authorList>
            <person name="Barrero R.A."/>
            <person name="Guerrero F.D."/>
            <person name="Moolhuijzen P."/>
            <person name="Goolsby J.A."/>
            <person name="Tidwell J."/>
            <person name="Bellgard S.E."/>
            <person name="Bellgard M.I."/>
        </authorList>
    </citation>
    <scope>NUCLEOTIDE SEQUENCE</scope>
    <source>
        <tissue evidence="1">Shoot tissue taken approximately 20 cm above the soil surface</tissue>
    </source>
</reference>
<dbReference type="EMBL" id="GBRH01235826">
    <property type="protein sequence ID" value="JAD62069.1"/>
    <property type="molecule type" value="Transcribed_RNA"/>
</dbReference>
<accession>A0A0A9BDQ0</accession>